<comment type="caution">
    <text evidence="2">The sequence shown here is derived from an EMBL/GenBank/DDBJ whole genome shotgun (WGS) entry which is preliminary data.</text>
</comment>
<dbReference type="EMBL" id="SJPV01000014">
    <property type="protein sequence ID" value="TWU32010.1"/>
    <property type="molecule type" value="Genomic_DNA"/>
</dbReference>
<evidence type="ECO:0000313" key="2">
    <source>
        <dbReference type="EMBL" id="TWU32010.1"/>
    </source>
</evidence>
<gene>
    <name evidence="2" type="ORF">Poly41_58980</name>
</gene>
<evidence type="ECO:0000256" key="1">
    <source>
        <dbReference type="SAM" id="Phobius"/>
    </source>
</evidence>
<evidence type="ECO:0000313" key="3">
    <source>
        <dbReference type="Proteomes" id="UP000319143"/>
    </source>
</evidence>
<feature type="transmembrane region" description="Helical" evidence="1">
    <location>
        <begin position="6"/>
        <end position="26"/>
    </location>
</feature>
<keyword evidence="1" id="KW-1133">Transmembrane helix</keyword>
<protein>
    <submittedName>
        <fullName evidence="2">Uncharacterized protein</fullName>
    </submittedName>
</protein>
<sequence>MTSFAILVLGVIVSAITGTGAIMIGLQEAADPDHSRVEDLSAVEKQIVGRDGPG</sequence>
<proteinExistence type="predicted"/>
<keyword evidence="1" id="KW-0812">Transmembrane</keyword>
<reference evidence="2 3" key="1">
    <citation type="submission" date="2019-02" db="EMBL/GenBank/DDBJ databases">
        <title>Deep-cultivation of Planctomycetes and their phenomic and genomic characterization uncovers novel biology.</title>
        <authorList>
            <person name="Wiegand S."/>
            <person name="Jogler M."/>
            <person name="Boedeker C."/>
            <person name="Pinto D."/>
            <person name="Vollmers J."/>
            <person name="Rivas-Marin E."/>
            <person name="Kohn T."/>
            <person name="Peeters S.H."/>
            <person name="Heuer A."/>
            <person name="Rast P."/>
            <person name="Oberbeckmann S."/>
            <person name="Bunk B."/>
            <person name="Jeske O."/>
            <person name="Meyerdierks A."/>
            <person name="Storesund J.E."/>
            <person name="Kallscheuer N."/>
            <person name="Luecker S."/>
            <person name="Lage O.M."/>
            <person name="Pohl T."/>
            <person name="Merkel B.J."/>
            <person name="Hornburger P."/>
            <person name="Mueller R.-W."/>
            <person name="Bruemmer F."/>
            <person name="Labrenz M."/>
            <person name="Spormann A.M."/>
            <person name="Op Den Camp H."/>
            <person name="Overmann J."/>
            <person name="Amann R."/>
            <person name="Jetten M.S.M."/>
            <person name="Mascher T."/>
            <person name="Medema M.H."/>
            <person name="Devos D.P."/>
            <person name="Kaster A.-K."/>
            <person name="Ovreas L."/>
            <person name="Rohde M."/>
            <person name="Galperin M.Y."/>
            <person name="Jogler C."/>
        </authorList>
    </citation>
    <scope>NUCLEOTIDE SEQUENCE [LARGE SCALE GENOMIC DNA]</scope>
    <source>
        <strain evidence="2 3">Poly41</strain>
    </source>
</reference>
<keyword evidence="3" id="KW-1185">Reference proteome</keyword>
<dbReference type="AlphaFoldDB" id="A0A5C6D583"/>
<accession>A0A5C6D583</accession>
<organism evidence="2 3">
    <name type="scientific">Novipirellula artificiosorum</name>
    <dbReference type="NCBI Taxonomy" id="2528016"/>
    <lineage>
        <taxon>Bacteria</taxon>
        <taxon>Pseudomonadati</taxon>
        <taxon>Planctomycetota</taxon>
        <taxon>Planctomycetia</taxon>
        <taxon>Pirellulales</taxon>
        <taxon>Pirellulaceae</taxon>
        <taxon>Novipirellula</taxon>
    </lineage>
</organism>
<dbReference type="Proteomes" id="UP000319143">
    <property type="component" value="Unassembled WGS sequence"/>
</dbReference>
<name>A0A5C6D583_9BACT</name>
<keyword evidence="1" id="KW-0472">Membrane</keyword>
<dbReference type="RefSeq" id="WP_197231709.1">
    <property type="nucleotide sequence ID" value="NZ_SJPV01000014.1"/>
</dbReference>